<dbReference type="Pfam" id="PF00892">
    <property type="entry name" value="EamA"/>
    <property type="match status" value="1"/>
</dbReference>
<dbReference type="Proteomes" id="UP000193884">
    <property type="component" value="Unassembled WGS sequence"/>
</dbReference>
<keyword evidence="1" id="KW-0472">Membrane</keyword>
<keyword evidence="1" id="KW-1133">Transmembrane helix</keyword>
<evidence type="ECO:0000256" key="1">
    <source>
        <dbReference type="SAM" id="Phobius"/>
    </source>
</evidence>
<dbReference type="EMBL" id="NAFK01000022">
    <property type="protein sequence ID" value="OSJ37106.1"/>
    <property type="molecule type" value="Genomic_DNA"/>
</dbReference>
<feature type="transmembrane region" description="Helical" evidence="1">
    <location>
        <begin position="45"/>
        <end position="68"/>
    </location>
</feature>
<feature type="transmembrane region" description="Helical" evidence="1">
    <location>
        <begin position="80"/>
        <end position="101"/>
    </location>
</feature>
<reference evidence="3 4" key="1">
    <citation type="submission" date="2017-03" db="EMBL/GenBank/DDBJ databases">
        <title>Whole genome sequences of fourteen strains of Bradyrhizobium canariense and one strain of Bradyrhizobium japonicum isolated from Lupinus (Papilionoideae: Genisteae) species in Algeria.</title>
        <authorList>
            <person name="Crovadore J."/>
            <person name="Chekireb D."/>
            <person name="Brachmann A."/>
            <person name="Chablais R."/>
            <person name="Cochard B."/>
            <person name="Lefort F."/>
        </authorList>
    </citation>
    <scope>NUCLEOTIDE SEQUENCE [LARGE SCALE GENOMIC DNA]</scope>
    <source>
        <strain evidence="3 4">UBMAN05</strain>
    </source>
</reference>
<accession>A0ABX3XCX9</accession>
<dbReference type="InterPro" id="IPR000620">
    <property type="entry name" value="EamA_dom"/>
</dbReference>
<evidence type="ECO:0000313" key="3">
    <source>
        <dbReference type="EMBL" id="OSJ37106.1"/>
    </source>
</evidence>
<feature type="domain" description="EamA" evidence="2">
    <location>
        <begin position="20"/>
        <end position="118"/>
    </location>
</feature>
<evidence type="ECO:0000259" key="2">
    <source>
        <dbReference type="Pfam" id="PF00892"/>
    </source>
</evidence>
<name>A0ABX3XCX9_9BRAD</name>
<organism evidence="3 4">
    <name type="scientific">Bradyrhizobium canariense</name>
    <dbReference type="NCBI Taxonomy" id="255045"/>
    <lineage>
        <taxon>Bacteria</taxon>
        <taxon>Pseudomonadati</taxon>
        <taxon>Pseudomonadota</taxon>
        <taxon>Alphaproteobacteria</taxon>
        <taxon>Hyphomicrobiales</taxon>
        <taxon>Nitrobacteraceae</taxon>
        <taxon>Bradyrhizobium</taxon>
    </lineage>
</organism>
<feature type="transmembrane region" description="Helical" evidence="1">
    <location>
        <begin position="12"/>
        <end position="33"/>
    </location>
</feature>
<sequence>MTKQDSAIRPRAVALAAPNGTVLALLGVLSFSLSFPATVWALDGFGAWSAAGLRGVLAAAIAGTALLITRARPRRRSDWAALGVVAIGCAVGFPLLTTLALQTSSTAHSAVVIGALPMA</sequence>
<feature type="non-terminal residue" evidence="3">
    <location>
        <position position="119"/>
    </location>
</feature>
<keyword evidence="4" id="KW-1185">Reference proteome</keyword>
<proteinExistence type="predicted"/>
<evidence type="ECO:0000313" key="4">
    <source>
        <dbReference type="Proteomes" id="UP000193884"/>
    </source>
</evidence>
<gene>
    <name evidence="3" type="ORF">BST63_00080</name>
</gene>
<keyword evidence="1" id="KW-0812">Transmembrane</keyword>
<protein>
    <submittedName>
        <fullName evidence="3">EamA family transporter</fullName>
    </submittedName>
</protein>
<comment type="caution">
    <text evidence="3">The sequence shown here is derived from an EMBL/GenBank/DDBJ whole genome shotgun (WGS) entry which is preliminary data.</text>
</comment>